<evidence type="ECO:0000313" key="15">
    <source>
        <dbReference type="EMBL" id="MCM6774716.1"/>
    </source>
</evidence>
<dbReference type="GO" id="GO:0045259">
    <property type="term" value="C:proton-transporting ATP synthase complex"/>
    <property type="evidence" value="ECO:0007669"/>
    <property type="project" value="UniProtKB-KW"/>
</dbReference>
<dbReference type="InterPro" id="IPR050059">
    <property type="entry name" value="ATP_synthase_B_chain"/>
</dbReference>
<evidence type="ECO:0000256" key="2">
    <source>
        <dbReference type="ARBA" id="ARBA00022448"/>
    </source>
</evidence>
<evidence type="ECO:0000256" key="1">
    <source>
        <dbReference type="ARBA" id="ARBA00005513"/>
    </source>
</evidence>
<dbReference type="GO" id="GO:0005886">
    <property type="term" value="C:plasma membrane"/>
    <property type="evidence" value="ECO:0007669"/>
    <property type="project" value="UniProtKB-SubCell"/>
</dbReference>
<sequence>MSERDGIYDITWDWPVFLSQLFGFAVIVGVLMKWVAPPIKSAMRRSQDTISAQLEESSQASARLAAAERAFAEAVAAAATEVAQIQREARDDAERIVAELRETAAAEVERVRIHGMDRVARVQRQLRAELGHDLTVALLDRAESVVRERFDSVAARSASIDRFLDELASAGERGS</sequence>
<keyword evidence="14" id="KW-0175">Coiled coil</keyword>
<comment type="caution">
    <text evidence="15">The sequence shown here is derived from an EMBL/GenBank/DDBJ whole genome shotgun (WGS) entry which is preliminary data.</text>
</comment>
<keyword evidence="2 12" id="KW-0813">Transport</keyword>
<keyword evidence="8 12" id="KW-0472">Membrane</keyword>
<comment type="function">
    <text evidence="10 12">F(1)F(0) ATP synthase produces ATP from ADP in the presence of a proton or sodium gradient. F-type ATPases consist of two structural domains, F(1) containing the extramembraneous catalytic core and F(0) containing the membrane proton channel, linked together by a central stalk and a peripheral stalk. During catalysis, ATP synthesis in the catalytic domain of F(1) is coupled via a rotary mechanism of the central stalk subunits to proton translocation.</text>
</comment>
<feature type="coiled-coil region" evidence="14">
    <location>
        <begin position="83"/>
        <end position="110"/>
    </location>
</feature>
<dbReference type="GO" id="GO:0046933">
    <property type="term" value="F:proton-transporting ATP synthase activity, rotational mechanism"/>
    <property type="evidence" value="ECO:0007669"/>
    <property type="project" value="UniProtKB-UniRule"/>
</dbReference>
<dbReference type="PANTHER" id="PTHR33445:SF1">
    <property type="entry name" value="ATP SYNTHASE SUBUNIT B"/>
    <property type="match status" value="1"/>
</dbReference>
<dbReference type="GO" id="GO:0012505">
    <property type="term" value="C:endomembrane system"/>
    <property type="evidence" value="ECO:0007669"/>
    <property type="project" value="UniProtKB-SubCell"/>
</dbReference>
<dbReference type="AlphaFoldDB" id="A0A9X2IZ95"/>
<keyword evidence="5 12" id="KW-0375">Hydrogen ion transport</keyword>
<evidence type="ECO:0000256" key="10">
    <source>
        <dbReference type="ARBA" id="ARBA00025198"/>
    </source>
</evidence>
<keyword evidence="3 12" id="KW-0138">CF(0)</keyword>
<reference evidence="15" key="1">
    <citation type="submission" date="2022-06" db="EMBL/GenBank/DDBJ databases">
        <title>Novel species in genus nocardia.</title>
        <authorList>
            <person name="Li F."/>
        </authorList>
    </citation>
    <scope>NUCLEOTIDE SEQUENCE</scope>
    <source>
        <strain evidence="15">CDC141</strain>
    </source>
</reference>
<evidence type="ECO:0000256" key="12">
    <source>
        <dbReference type="HAMAP-Rule" id="MF_01398"/>
    </source>
</evidence>
<evidence type="ECO:0000313" key="16">
    <source>
        <dbReference type="Proteomes" id="UP001139157"/>
    </source>
</evidence>
<evidence type="ECO:0000256" key="14">
    <source>
        <dbReference type="SAM" id="Coils"/>
    </source>
</evidence>
<accession>A0A9X2IZ95</accession>
<dbReference type="CDD" id="cd06503">
    <property type="entry name" value="ATP-synt_Fo_b"/>
    <property type="match status" value="1"/>
</dbReference>
<evidence type="ECO:0000256" key="11">
    <source>
        <dbReference type="ARBA" id="ARBA00037847"/>
    </source>
</evidence>
<feature type="transmembrane region" description="Helical" evidence="12">
    <location>
        <begin position="16"/>
        <end position="36"/>
    </location>
</feature>
<dbReference type="InterPro" id="IPR002146">
    <property type="entry name" value="ATP_synth_b/b'su_bac/chlpt"/>
</dbReference>
<evidence type="ECO:0000256" key="3">
    <source>
        <dbReference type="ARBA" id="ARBA00022547"/>
    </source>
</evidence>
<name>A0A9X2IZ95_9NOCA</name>
<dbReference type="EMBL" id="JAMRXG010000005">
    <property type="protein sequence ID" value="MCM6774716.1"/>
    <property type="molecule type" value="Genomic_DNA"/>
</dbReference>
<comment type="subcellular location">
    <subcellularLocation>
        <location evidence="12">Cell membrane</location>
        <topology evidence="12">Single-pass membrane protein</topology>
    </subcellularLocation>
    <subcellularLocation>
        <location evidence="11">Endomembrane system</location>
        <topology evidence="11">Single-pass membrane protein</topology>
    </subcellularLocation>
</comment>
<evidence type="ECO:0000256" key="8">
    <source>
        <dbReference type="ARBA" id="ARBA00023136"/>
    </source>
</evidence>
<keyword evidence="16" id="KW-1185">Reference proteome</keyword>
<dbReference type="Proteomes" id="UP001139157">
    <property type="component" value="Unassembled WGS sequence"/>
</dbReference>
<comment type="subunit">
    <text evidence="12">F-type ATPases have 2 components, F(1) - the catalytic core - and F(0) - the membrane proton channel. F(1) has five subunits: alpha(3), beta(3), gamma(1), delta(1), epsilon(1). F(0) has three main subunits: a(1), b(2) and c(10-14). The alpha and beta chains form an alternating ring which encloses part of the gamma chain. F(1) is attached to F(0) by a central stalk formed by the gamma and epsilon chains, while a peripheral stalk is formed by the delta and b chains.</text>
</comment>
<evidence type="ECO:0000256" key="7">
    <source>
        <dbReference type="ARBA" id="ARBA00023065"/>
    </source>
</evidence>
<dbReference type="HAMAP" id="MF_01398">
    <property type="entry name" value="ATP_synth_b_bprime"/>
    <property type="match status" value="1"/>
</dbReference>
<keyword evidence="12" id="KW-1003">Cell membrane</keyword>
<proteinExistence type="inferred from homology"/>
<dbReference type="Pfam" id="PF00430">
    <property type="entry name" value="ATP-synt_B"/>
    <property type="match status" value="1"/>
</dbReference>
<keyword evidence="7 12" id="KW-0406">Ion transport</keyword>
<evidence type="ECO:0000256" key="6">
    <source>
        <dbReference type="ARBA" id="ARBA00022989"/>
    </source>
</evidence>
<evidence type="ECO:0000256" key="4">
    <source>
        <dbReference type="ARBA" id="ARBA00022692"/>
    </source>
</evidence>
<evidence type="ECO:0000256" key="13">
    <source>
        <dbReference type="RuleBase" id="RU003848"/>
    </source>
</evidence>
<keyword evidence="6 12" id="KW-1133">Transmembrane helix</keyword>
<dbReference type="RefSeq" id="WP_251912561.1">
    <property type="nucleotide sequence ID" value="NZ_JAMRXG010000005.1"/>
</dbReference>
<evidence type="ECO:0000256" key="9">
    <source>
        <dbReference type="ARBA" id="ARBA00023310"/>
    </source>
</evidence>
<gene>
    <name evidence="12" type="primary">atpF</name>
    <name evidence="15" type="ORF">NDR86_14660</name>
</gene>
<keyword evidence="4 12" id="KW-0812">Transmembrane</keyword>
<comment type="function">
    <text evidence="12">Component of the F(0) channel, it forms part of the peripheral stalk, linking F(1) to F(0).</text>
</comment>
<protein>
    <recommendedName>
        <fullName evidence="12">ATP synthase subunit b</fullName>
    </recommendedName>
    <alternativeName>
        <fullName evidence="12">ATP synthase F(0) sector subunit b</fullName>
    </alternativeName>
    <alternativeName>
        <fullName evidence="12">ATPase subunit I</fullName>
    </alternativeName>
    <alternativeName>
        <fullName evidence="12">F-type ATPase subunit b</fullName>
        <shortName evidence="12">F-ATPase subunit b</shortName>
    </alternativeName>
</protein>
<dbReference type="GO" id="GO:0046961">
    <property type="term" value="F:proton-transporting ATPase activity, rotational mechanism"/>
    <property type="evidence" value="ECO:0007669"/>
    <property type="project" value="TreeGrafter"/>
</dbReference>
<dbReference type="PANTHER" id="PTHR33445">
    <property type="entry name" value="ATP SYNTHASE SUBUNIT B', CHLOROPLASTIC"/>
    <property type="match status" value="1"/>
</dbReference>
<comment type="similarity">
    <text evidence="1 12 13">Belongs to the ATPase B chain family.</text>
</comment>
<evidence type="ECO:0000256" key="5">
    <source>
        <dbReference type="ARBA" id="ARBA00022781"/>
    </source>
</evidence>
<keyword evidence="9 12" id="KW-0066">ATP synthesis</keyword>
<organism evidence="15 16">
    <name type="scientific">Nocardia pulmonis</name>
    <dbReference type="NCBI Taxonomy" id="2951408"/>
    <lineage>
        <taxon>Bacteria</taxon>
        <taxon>Bacillati</taxon>
        <taxon>Actinomycetota</taxon>
        <taxon>Actinomycetes</taxon>
        <taxon>Mycobacteriales</taxon>
        <taxon>Nocardiaceae</taxon>
        <taxon>Nocardia</taxon>
    </lineage>
</organism>